<sequence length="579" mass="63431">MHLNCVFGSTPSTSTQRWSDNTLVCLLPPSTSSGVVQVWFDGMPKEEDGSPPSLFTYTDETDRALMELALQVVGLKMTGKIEDARNIAMRIVSTSSPNDTDPGMETSGAMQFASQANPSFDIRHLLLSRARDTEDFERLVLNFLSVLDVAVDTRVPSSLSSISHHTAGGQTLLHLAVLARFPALAKFLIMRGIDIDARDKNGCTALYFAATVGAVECAKLLVEAGAALDIVDGLGKTPVEVAPPGFFEFIDSDGGASEHSSDREGEHEDEAAWGDVDDDTDDDADVMDKLKRRGERKPTHWKLKTSHSVPEAGSPAEPKSTDIPMESKKALEAGLVDEKQAVASFTETLYRTLAQLQHPQGMIANIPNLPMLQKRHLPGMPAWGALPQMPAVFPVIVPIPHLFTLFGERRAQDRQSVGDDKQDGTAQPWLGIGASDWRAVWEKWIAQVNTSMRANEATDNPPPAYTPRNADEAGDSPLVDVKEEIPLAAEPSTHVGVDRAIARPVVYEAQPIPEDEVNSYEYRPARKLARKTQKKHDRMLVLFWIPILFIGIAWAFLHAIRIAFHATKTVVTLKAGLRV</sequence>
<dbReference type="SUPFAM" id="SSF48403">
    <property type="entry name" value="Ankyrin repeat"/>
    <property type="match status" value="1"/>
</dbReference>
<dbReference type="OMA" id="MQLNCTF"/>
<dbReference type="InterPro" id="IPR014756">
    <property type="entry name" value="Ig_E-set"/>
</dbReference>
<dbReference type="CDD" id="cd00603">
    <property type="entry name" value="IPT_PCSR"/>
    <property type="match status" value="1"/>
</dbReference>
<dbReference type="InterPro" id="IPR002110">
    <property type="entry name" value="Ankyrin_rpt"/>
</dbReference>
<dbReference type="Proteomes" id="UP000092993">
    <property type="component" value="Unassembled WGS sequence"/>
</dbReference>
<dbReference type="SUPFAM" id="SSF81296">
    <property type="entry name" value="E set domains"/>
    <property type="match status" value="1"/>
</dbReference>
<evidence type="ECO:0000313" key="6">
    <source>
        <dbReference type="EMBL" id="OBZ70717.1"/>
    </source>
</evidence>
<dbReference type="InterPro" id="IPR050776">
    <property type="entry name" value="Ank_Repeat/CDKN_Inhibitor"/>
</dbReference>
<organism evidence="6 7">
    <name type="scientific">Grifola frondosa</name>
    <name type="common">Maitake</name>
    <name type="synonym">Polyporus frondosus</name>
    <dbReference type="NCBI Taxonomy" id="5627"/>
    <lineage>
        <taxon>Eukaryota</taxon>
        <taxon>Fungi</taxon>
        <taxon>Dikarya</taxon>
        <taxon>Basidiomycota</taxon>
        <taxon>Agaricomycotina</taxon>
        <taxon>Agaricomycetes</taxon>
        <taxon>Polyporales</taxon>
        <taxon>Grifolaceae</taxon>
        <taxon>Grifola</taxon>
    </lineage>
</organism>
<proteinExistence type="predicted"/>
<keyword evidence="5" id="KW-1133">Transmembrane helix</keyword>
<dbReference type="PROSITE" id="PS50088">
    <property type="entry name" value="ANK_REPEAT"/>
    <property type="match status" value="2"/>
</dbReference>
<dbReference type="PROSITE" id="PS50297">
    <property type="entry name" value="ANK_REP_REGION"/>
    <property type="match status" value="2"/>
</dbReference>
<feature type="region of interest" description="Disordered" evidence="4">
    <location>
        <begin position="452"/>
        <end position="473"/>
    </location>
</feature>
<dbReference type="EMBL" id="LUGG01000013">
    <property type="protein sequence ID" value="OBZ70717.1"/>
    <property type="molecule type" value="Genomic_DNA"/>
</dbReference>
<evidence type="ECO:0000256" key="1">
    <source>
        <dbReference type="ARBA" id="ARBA00022737"/>
    </source>
</evidence>
<dbReference type="AlphaFoldDB" id="A0A1C7M2J6"/>
<accession>A0A1C7M2J6</accession>
<reference evidence="6 7" key="1">
    <citation type="submission" date="2016-03" db="EMBL/GenBank/DDBJ databases">
        <title>Whole genome sequencing of Grifola frondosa 9006-11.</title>
        <authorList>
            <person name="Min B."/>
            <person name="Park H."/>
            <person name="Kim J.-G."/>
            <person name="Cho H."/>
            <person name="Oh Y.-L."/>
            <person name="Kong W.-S."/>
            <person name="Choi I.-G."/>
        </authorList>
    </citation>
    <scope>NUCLEOTIDE SEQUENCE [LARGE SCALE GENOMIC DNA]</scope>
    <source>
        <strain evidence="6 7">9006-11</strain>
    </source>
</reference>
<dbReference type="PANTHER" id="PTHR24201">
    <property type="entry name" value="ANK_REP_REGION DOMAIN-CONTAINING PROTEIN"/>
    <property type="match status" value="1"/>
</dbReference>
<keyword evidence="1" id="KW-0677">Repeat</keyword>
<evidence type="ECO:0000256" key="4">
    <source>
        <dbReference type="SAM" id="MobiDB-lite"/>
    </source>
</evidence>
<dbReference type="OrthoDB" id="71307at2759"/>
<keyword evidence="5" id="KW-0812">Transmembrane</keyword>
<feature type="repeat" description="ANK" evidence="3">
    <location>
        <begin position="168"/>
        <end position="200"/>
    </location>
</feature>
<evidence type="ECO:0000256" key="5">
    <source>
        <dbReference type="SAM" id="Phobius"/>
    </source>
</evidence>
<dbReference type="STRING" id="5627.A0A1C7M2J6"/>
<name>A0A1C7M2J6_GRIFR</name>
<dbReference type="SMART" id="SM00248">
    <property type="entry name" value="ANK"/>
    <property type="match status" value="2"/>
</dbReference>
<keyword evidence="2 3" id="KW-0040">ANK repeat</keyword>
<evidence type="ECO:0000256" key="2">
    <source>
        <dbReference type="ARBA" id="ARBA00023043"/>
    </source>
</evidence>
<evidence type="ECO:0000256" key="3">
    <source>
        <dbReference type="PROSITE-ProRule" id="PRU00023"/>
    </source>
</evidence>
<dbReference type="PANTHER" id="PTHR24201:SF16">
    <property type="entry name" value="ANKYRIN-1-LIKE-RELATED"/>
    <property type="match status" value="1"/>
</dbReference>
<feature type="compositionally biased region" description="Basic residues" evidence="4">
    <location>
        <begin position="290"/>
        <end position="305"/>
    </location>
</feature>
<dbReference type="Gene3D" id="2.60.40.10">
    <property type="entry name" value="Immunoglobulins"/>
    <property type="match status" value="1"/>
</dbReference>
<gene>
    <name evidence="6" type="ORF">A0H81_09040</name>
</gene>
<evidence type="ECO:0000313" key="7">
    <source>
        <dbReference type="Proteomes" id="UP000092993"/>
    </source>
</evidence>
<feature type="transmembrane region" description="Helical" evidence="5">
    <location>
        <begin position="540"/>
        <end position="564"/>
    </location>
</feature>
<dbReference type="Pfam" id="PF12796">
    <property type="entry name" value="Ank_2"/>
    <property type="match status" value="1"/>
</dbReference>
<feature type="compositionally biased region" description="Acidic residues" evidence="4">
    <location>
        <begin position="267"/>
        <end position="285"/>
    </location>
</feature>
<keyword evidence="5" id="KW-0472">Membrane</keyword>
<dbReference type="GO" id="GO:0005634">
    <property type="term" value="C:nucleus"/>
    <property type="evidence" value="ECO:0007669"/>
    <property type="project" value="TreeGrafter"/>
</dbReference>
<comment type="caution">
    <text evidence="6">The sequence shown here is derived from an EMBL/GenBank/DDBJ whole genome shotgun (WGS) entry which is preliminary data.</text>
</comment>
<feature type="repeat" description="ANK" evidence="3">
    <location>
        <begin position="201"/>
        <end position="233"/>
    </location>
</feature>
<keyword evidence="7" id="KW-1185">Reference proteome</keyword>
<protein>
    <submittedName>
        <fullName evidence="6">Uncharacterized protein</fullName>
    </submittedName>
</protein>
<dbReference type="InterPro" id="IPR036770">
    <property type="entry name" value="Ankyrin_rpt-contain_sf"/>
</dbReference>
<feature type="region of interest" description="Disordered" evidence="4">
    <location>
        <begin position="252"/>
        <end position="322"/>
    </location>
</feature>
<dbReference type="Gene3D" id="1.25.40.20">
    <property type="entry name" value="Ankyrin repeat-containing domain"/>
    <property type="match status" value="1"/>
</dbReference>
<dbReference type="InterPro" id="IPR013783">
    <property type="entry name" value="Ig-like_fold"/>
</dbReference>